<dbReference type="GO" id="GO:0018858">
    <property type="term" value="F:benzoate-CoA ligase activity"/>
    <property type="evidence" value="ECO:0007669"/>
    <property type="project" value="UniProtKB-EC"/>
</dbReference>
<sequence length="539" mass="59232">MLQAVKPQPPMMTRQPTAREETVPMDFDKPFNFAAYLFEANRARADKLAYIDDHGTLTYGELETQARRVASALLASGIHREERVLLAMHDMREWVASFLGAMYAGVVPVAVNTLLTVDDYTYMLENSRAQAVLCNGAMIDVLHKAMVRADHEVRHIWVAQPDEAHGLPASSTPFDAWIAEHEPLAAPAKTMGDDPGFWLYSSGSTGKPKGTVHTQANPYWTAELYGKPILGLKEGDICFSAAKLFFAYGLGNALSFPLSVGATVVLMAERPTPDATFARWIQHQPTVFFGAPTGFAGMLASPALPGPEQVSLRMCSSAGEALPAEIAQRFKAHFGADIVDGLGSTEMLHIFLSNRPDDIRYGTTGKPVPGYEIELRGEDGKPVADGDIGDLYIKGPSTALMYWSNRSKSRDTFRGEWLKSGDKYSRDADGYYTYAGRSDDMLKVGGIYVSPFEVEATLMQHPAVLEAAVVGKMDHDGLVKPKSFVVCKPGQSVSADELKAFVKERLAPYKYPRFIEFVDELPKTATGKIQRFRLRDLTA</sequence>
<dbReference type="CDD" id="cd05959">
    <property type="entry name" value="BCL_4HBCL"/>
    <property type="match status" value="1"/>
</dbReference>
<reference evidence="4" key="1">
    <citation type="submission" date="2019-08" db="EMBL/GenBank/DDBJ databases">
        <authorList>
            <person name="Kucharzyk K."/>
            <person name="Murdoch R.W."/>
            <person name="Higgins S."/>
            <person name="Loffler F."/>
        </authorList>
    </citation>
    <scope>NUCLEOTIDE SEQUENCE</scope>
</reference>
<comment type="caution">
    <text evidence="4">The sequence shown here is derived from an EMBL/GenBank/DDBJ whole genome shotgun (WGS) entry which is preliminary data.</text>
</comment>
<name>A0A644YZD5_9ZZZZ</name>
<dbReference type="EC" id="6.2.1.25" evidence="4"/>
<keyword evidence="1 4" id="KW-0436">Ligase</keyword>
<dbReference type="SUPFAM" id="SSF56801">
    <property type="entry name" value="Acetyl-CoA synthetase-like"/>
    <property type="match status" value="1"/>
</dbReference>
<evidence type="ECO:0000259" key="3">
    <source>
        <dbReference type="Pfam" id="PF13193"/>
    </source>
</evidence>
<dbReference type="InterPro" id="IPR000873">
    <property type="entry name" value="AMP-dep_synth/lig_dom"/>
</dbReference>
<proteinExistence type="predicted"/>
<dbReference type="GO" id="GO:0005524">
    <property type="term" value="F:ATP binding"/>
    <property type="evidence" value="ECO:0007669"/>
    <property type="project" value="InterPro"/>
</dbReference>
<dbReference type="Pfam" id="PF00501">
    <property type="entry name" value="AMP-binding"/>
    <property type="match status" value="1"/>
</dbReference>
<evidence type="ECO:0000313" key="4">
    <source>
        <dbReference type="EMBL" id="MPM33970.1"/>
    </source>
</evidence>
<organism evidence="4">
    <name type="scientific">bioreactor metagenome</name>
    <dbReference type="NCBI Taxonomy" id="1076179"/>
    <lineage>
        <taxon>unclassified sequences</taxon>
        <taxon>metagenomes</taxon>
        <taxon>ecological metagenomes</taxon>
    </lineage>
</organism>
<dbReference type="EMBL" id="VSSQ01006824">
    <property type="protein sequence ID" value="MPM33970.1"/>
    <property type="molecule type" value="Genomic_DNA"/>
</dbReference>
<dbReference type="Gene3D" id="2.30.38.10">
    <property type="entry name" value="Luciferase, Domain 3"/>
    <property type="match status" value="1"/>
</dbReference>
<gene>
    <name evidence="4" type="primary">bclA_1</name>
    <name evidence="4" type="ORF">SDC9_80551</name>
</gene>
<dbReference type="Pfam" id="PF13193">
    <property type="entry name" value="AMP-binding_C"/>
    <property type="match status" value="1"/>
</dbReference>
<dbReference type="AlphaFoldDB" id="A0A644YZD5"/>
<dbReference type="GO" id="GO:0044550">
    <property type="term" value="P:secondary metabolite biosynthetic process"/>
    <property type="evidence" value="ECO:0007669"/>
    <property type="project" value="TreeGrafter"/>
</dbReference>
<feature type="domain" description="AMP-binding enzyme C-terminal" evidence="3">
    <location>
        <begin position="453"/>
        <end position="528"/>
    </location>
</feature>
<dbReference type="InterPro" id="IPR045851">
    <property type="entry name" value="AMP-bd_C_sf"/>
</dbReference>
<accession>A0A644YZD5</accession>
<dbReference type="Gene3D" id="3.40.50.980">
    <property type="match status" value="1"/>
</dbReference>
<dbReference type="PANTHER" id="PTHR43352:SF1">
    <property type="entry name" value="ANTHRANILATE--COA LIGASE"/>
    <property type="match status" value="1"/>
</dbReference>
<dbReference type="InterPro" id="IPR011957">
    <property type="entry name" value="Benz_CoA_lig"/>
</dbReference>
<evidence type="ECO:0000256" key="1">
    <source>
        <dbReference type="ARBA" id="ARBA00022598"/>
    </source>
</evidence>
<evidence type="ECO:0000259" key="2">
    <source>
        <dbReference type="Pfam" id="PF00501"/>
    </source>
</evidence>
<protein>
    <submittedName>
        <fullName evidence="4">Benzoate--CoA ligase</fullName>
        <ecNumber evidence="4">6.2.1.25</ecNumber>
    </submittedName>
</protein>
<dbReference type="Gene3D" id="3.40.50.12820">
    <property type="match status" value="1"/>
</dbReference>
<dbReference type="NCBIfam" id="TIGR02262">
    <property type="entry name" value="benz_CoA_lig"/>
    <property type="match status" value="1"/>
</dbReference>
<feature type="domain" description="AMP-dependent synthetase/ligase" evidence="2">
    <location>
        <begin position="39"/>
        <end position="403"/>
    </location>
</feature>
<dbReference type="InterPro" id="IPR025110">
    <property type="entry name" value="AMP-bd_C"/>
</dbReference>
<dbReference type="Gene3D" id="3.30.300.30">
    <property type="match status" value="1"/>
</dbReference>
<dbReference type="PANTHER" id="PTHR43352">
    <property type="entry name" value="ACETYL-COA SYNTHETASE"/>
    <property type="match status" value="1"/>
</dbReference>